<dbReference type="Pfam" id="PF05368">
    <property type="entry name" value="NmrA"/>
    <property type="match status" value="1"/>
</dbReference>
<keyword evidence="7" id="KW-1185">Reference proteome</keyword>
<dbReference type="InterPro" id="IPR036291">
    <property type="entry name" value="NAD(P)-bd_dom_sf"/>
</dbReference>
<organism evidence="6 7">
    <name type="scientific">Fusarium denticulatum</name>
    <dbReference type="NCBI Taxonomy" id="48507"/>
    <lineage>
        <taxon>Eukaryota</taxon>
        <taxon>Fungi</taxon>
        <taxon>Dikarya</taxon>
        <taxon>Ascomycota</taxon>
        <taxon>Pezizomycotina</taxon>
        <taxon>Sordariomycetes</taxon>
        <taxon>Hypocreomycetidae</taxon>
        <taxon>Hypocreales</taxon>
        <taxon>Nectriaceae</taxon>
        <taxon>Fusarium</taxon>
        <taxon>Fusarium fujikuroi species complex</taxon>
    </lineage>
</organism>
<dbReference type="PANTHER" id="PTHR42748:SF26">
    <property type="entry name" value="NMRA-LIKE DOMAIN-CONTAINING PROTEIN"/>
    <property type="match status" value="1"/>
</dbReference>
<sequence>MTTQGPALTTTFAPAKSCFQYYKYRYTGDELTCLEGGTGAPSACTYMQLGPSGSDANCFPSSLELSSTFYYSPGVCPSGYEVACSSTVGGETRATCCPSSFSCQTESGWPWYSTDLCTIAIPRTVEVIVSESVVGGDWKRTTVSGAAANAIGIPIRWHSSDFASTTTGARTSATGSATVTVSSSTSEPSSDSSSDSGGLSTGAKAGIGAGVGVVALAGLVALGWFVLRARRAKQANIAAAAREEEAKGPQMQPQLHPWELDSHEAMIPAELPSDSQSTKAMSKTIVIVGVTGAQGGSVAQTFLQLPGWNVRGVTRNPEGESANRLKYEGVEIVQGDLDDKESLIRAFKGAHVIFSNTDFFTHLQQAMAQPDITKNRTTLEYSYDREVAQGIRIAEAAADPSVIKTLERFVMSTLSHATKWSGGKYTTVYHFDSKAAMIKATEERFPEVAARMSTVTIGHYVTVWKLFDKLAPKLQPDGSYLMSRNTPSEFKMPFIVAERDTGAFVKALVDLPPNKHILGVSEEMTLPEWVKTWGRVNGVKAAYKEISREELFESVPEDFANEIGDAFDYFHEFGLSGGDPAVLHPDQLEVKIPVTSMEEYIRSEDWSTVIQ</sequence>
<dbReference type="InterPro" id="IPR008030">
    <property type="entry name" value="NmrA-like"/>
</dbReference>
<gene>
    <name evidence="6" type="ORF">FDENT_3155</name>
</gene>
<evidence type="ECO:0000259" key="5">
    <source>
        <dbReference type="Pfam" id="PF05368"/>
    </source>
</evidence>
<protein>
    <submittedName>
        <fullName evidence="6">Nitrogen metabolic regulatory protein</fullName>
    </submittedName>
</protein>
<name>A0A8H5XEA8_9HYPO</name>
<feature type="transmembrane region" description="Helical" evidence="4">
    <location>
        <begin position="205"/>
        <end position="227"/>
    </location>
</feature>
<dbReference type="EMBL" id="JAAOAK010000072">
    <property type="protein sequence ID" value="KAF5691952.1"/>
    <property type="molecule type" value="Genomic_DNA"/>
</dbReference>
<keyword evidence="4" id="KW-0812">Transmembrane</keyword>
<dbReference type="AlphaFoldDB" id="A0A8H5XEA8"/>
<feature type="region of interest" description="Disordered" evidence="3">
    <location>
        <begin position="166"/>
        <end position="200"/>
    </location>
</feature>
<dbReference type="InterPro" id="IPR051164">
    <property type="entry name" value="NmrA-like_oxidored"/>
</dbReference>
<keyword evidence="4" id="KW-1133">Transmembrane helix</keyword>
<comment type="caution">
    <text evidence="6">The sequence shown here is derived from an EMBL/GenBank/DDBJ whole genome shotgun (WGS) entry which is preliminary data.</text>
</comment>
<evidence type="ECO:0000313" key="6">
    <source>
        <dbReference type="EMBL" id="KAF5691952.1"/>
    </source>
</evidence>
<dbReference type="Gene3D" id="3.90.25.10">
    <property type="entry name" value="UDP-galactose 4-epimerase, domain 1"/>
    <property type="match status" value="1"/>
</dbReference>
<evidence type="ECO:0000256" key="2">
    <source>
        <dbReference type="ARBA" id="ARBA00022857"/>
    </source>
</evidence>
<feature type="domain" description="NmrA-like" evidence="5">
    <location>
        <begin position="281"/>
        <end position="601"/>
    </location>
</feature>
<comment type="similarity">
    <text evidence="1">Belongs to the NmrA-type oxidoreductase family.</text>
</comment>
<proteinExistence type="inferred from homology"/>
<keyword evidence="4" id="KW-0472">Membrane</keyword>
<evidence type="ECO:0000256" key="1">
    <source>
        <dbReference type="ARBA" id="ARBA00006328"/>
    </source>
</evidence>
<reference evidence="6 7" key="1">
    <citation type="submission" date="2020-05" db="EMBL/GenBank/DDBJ databases">
        <title>Identification and distribution of gene clusters putatively required for synthesis of sphingolipid metabolism inhibitors in phylogenetically diverse species of the filamentous fungus Fusarium.</title>
        <authorList>
            <person name="Kim H.-S."/>
            <person name="Busman M."/>
            <person name="Brown D.W."/>
            <person name="Divon H."/>
            <person name="Uhlig S."/>
            <person name="Proctor R.H."/>
        </authorList>
    </citation>
    <scope>NUCLEOTIDE SEQUENCE [LARGE SCALE GENOMIC DNA]</scope>
    <source>
        <strain evidence="6 7">NRRL 25311</strain>
    </source>
</reference>
<evidence type="ECO:0000256" key="4">
    <source>
        <dbReference type="SAM" id="Phobius"/>
    </source>
</evidence>
<dbReference type="PANTHER" id="PTHR42748">
    <property type="entry name" value="NITROGEN METABOLITE REPRESSION PROTEIN NMRA FAMILY MEMBER"/>
    <property type="match status" value="1"/>
</dbReference>
<keyword evidence="2" id="KW-0521">NADP</keyword>
<dbReference type="Proteomes" id="UP000562682">
    <property type="component" value="Unassembled WGS sequence"/>
</dbReference>
<accession>A0A8H5XEA8</accession>
<dbReference type="GO" id="GO:0005634">
    <property type="term" value="C:nucleus"/>
    <property type="evidence" value="ECO:0007669"/>
    <property type="project" value="TreeGrafter"/>
</dbReference>
<evidence type="ECO:0000256" key="3">
    <source>
        <dbReference type="SAM" id="MobiDB-lite"/>
    </source>
</evidence>
<dbReference type="SUPFAM" id="SSF51735">
    <property type="entry name" value="NAD(P)-binding Rossmann-fold domains"/>
    <property type="match status" value="1"/>
</dbReference>
<evidence type="ECO:0000313" key="7">
    <source>
        <dbReference type="Proteomes" id="UP000562682"/>
    </source>
</evidence>
<dbReference type="Gene3D" id="3.40.50.720">
    <property type="entry name" value="NAD(P)-binding Rossmann-like Domain"/>
    <property type="match status" value="1"/>
</dbReference>